<evidence type="ECO:0000256" key="1">
    <source>
        <dbReference type="SAM" id="Phobius"/>
    </source>
</evidence>
<keyword evidence="1" id="KW-0812">Transmembrane</keyword>
<dbReference type="Proteomes" id="UP001216558">
    <property type="component" value="Unassembled WGS sequence"/>
</dbReference>
<sequence length="108" mass="11923">MADKWRFPIDRRIAIVAAMGWSTIVIFVAGVVNFALNRAVFDSGHPLLARLPRASRKLGQRASLVTEFAVLFFALLLSVNGWPGFVWAYLAYSLFNGVAAWLILGGKI</sequence>
<gene>
    <name evidence="2" type="ORF">OIK40_03410</name>
</gene>
<evidence type="ECO:0000313" key="3">
    <source>
        <dbReference type="Proteomes" id="UP001216558"/>
    </source>
</evidence>
<name>A0ABT5JNB6_9SPHN</name>
<protein>
    <submittedName>
        <fullName evidence="2">Uncharacterized protein</fullName>
    </submittedName>
</protein>
<keyword evidence="1" id="KW-0472">Membrane</keyword>
<dbReference type="RefSeq" id="WP_273676235.1">
    <property type="nucleotide sequence ID" value="NZ_JAQQXQ010000002.1"/>
</dbReference>
<accession>A0ABT5JNB6</accession>
<keyword evidence="3" id="KW-1185">Reference proteome</keyword>
<feature type="transmembrane region" description="Helical" evidence="1">
    <location>
        <begin position="12"/>
        <end position="37"/>
    </location>
</feature>
<keyword evidence="1" id="KW-1133">Transmembrane helix</keyword>
<organism evidence="2 3">
    <name type="scientific">Erythrobacter fulvus</name>
    <dbReference type="NCBI Taxonomy" id="2987523"/>
    <lineage>
        <taxon>Bacteria</taxon>
        <taxon>Pseudomonadati</taxon>
        <taxon>Pseudomonadota</taxon>
        <taxon>Alphaproteobacteria</taxon>
        <taxon>Sphingomonadales</taxon>
        <taxon>Erythrobacteraceae</taxon>
        <taxon>Erythrobacter/Porphyrobacter group</taxon>
        <taxon>Erythrobacter</taxon>
    </lineage>
</organism>
<proteinExistence type="predicted"/>
<dbReference type="EMBL" id="JAQQXQ010000002">
    <property type="protein sequence ID" value="MDC8753685.1"/>
    <property type="molecule type" value="Genomic_DNA"/>
</dbReference>
<reference evidence="2 3" key="1">
    <citation type="submission" date="2022-10" db="EMBL/GenBank/DDBJ databases">
        <title>Erythrobacter sp. sf7 Genome sequencing.</title>
        <authorList>
            <person name="Park S."/>
        </authorList>
    </citation>
    <scope>NUCLEOTIDE SEQUENCE [LARGE SCALE GENOMIC DNA]</scope>
    <source>
        <strain evidence="3">sf7</strain>
    </source>
</reference>
<feature type="transmembrane region" description="Helical" evidence="1">
    <location>
        <begin position="85"/>
        <end position="104"/>
    </location>
</feature>
<evidence type="ECO:0000313" key="2">
    <source>
        <dbReference type="EMBL" id="MDC8753685.1"/>
    </source>
</evidence>
<comment type="caution">
    <text evidence="2">The sequence shown here is derived from an EMBL/GenBank/DDBJ whole genome shotgun (WGS) entry which is preliminary data.</text>
</comment>